<dbReference type="PROSITE" id="PS51257">
    <property type="entry name" value="PROKAR_LIPOPROTEIN"/>
    <property type="match status" value="1"/>
</dbReference>
<comment type="caution">
    <text evidence="1">The sequence shown here is derived from an EMBL/GenBank/DDBJ whole genome shotgun (WGS) entry which is preliminary data.</text>
</comment>
<reference evidence="1 2" key="1">
    <citation type="submission" date="2023-07" db="EMBL/GenBank/DDBJ databases">
        <title>Genomic Encyclopedia of Type Strains, Phase IV (KMG-IV): sequencing the most valuable type-strain genomes for metagenomic binning, comparative biology and taxonomic classification.</title>
        <authorList>
            <person name="Goeker M."/>
        </authorList>
    </citation>
    <scope>NUCLEOTIDE SEQUENCE [LARGE SCALE GENOMIC DNA]</scope>
    <source>
        <strain evidence="1 2">DSM 15448</strain>
    </source>
</reference>
<accession>A0ABU0DP21</accession>
<protein>
    <recommendedName>
        <fullName evidence="3">Lipoprotein</fullName>
    </recommendedName>
</protein>
<dbReference type="Proteomes" id="UP001236723">
    <property type="component" value="Unassembled WGS sequence"/>
</dbReference>
<proteinExistence type="predicted"/>
<keyword evidence="2" id="KW-1185">Reference proteome</keyword>
<gene>
    <name evidence="1" type="ORF">J2R98_000014</name>
</gene>
<evidence type="ECO:0008006" key="3">
    <source>
        <dbReference type="Google" id="ProtNLM"/>
    </source>
</evidence>
<evidence type="ECO:0000313" key="2">
    <source>
        <dbReference type="Proteomes" id="UP001236723"/>
    </source>
</evidence>
<organism evidence="1 2">
    <name type="scientific">Alkalibacillus filiformis</name>
    <dbReference type="NCBI Taxonomy" id="200990"/>
    <lineage>
        <taxon>Bacteria</taxon>
        <taxon>Bacillati</taxon>
        <taxon>Bacillota</taxon>
        <taxon>Bacilli</taxon>
        <taxon>Bacillales</taxon>
        <taxon>Bacillaceae</taxon>
        <taxon>Alkalibacillus</taxon>
    </lineage>
</organism>
<sequence>MKQTWIIVVLVIVLVGCQQSEMKSATEHLNLQGEQGHKGYISFHEDHHETVVSDSIEEEESIEIDLPNDHNAELTVDEADQIAKQVLKDNIETMEEIQEDYYTEWFQLEEGTEQYEQAVAIVQEALESTVSQSALNKWAELYFKEFFIYQYTLAVLQPADLNILLSVEHEGDVFTLQFIQLGDVAYRETTEYEMSFVKEGRWKFNGYEMERLDESLNLTFDDLKYAYVNVETLERYEGTLVDEFEHEGDPYLVINFGPHDRAINLRTGVDRPDVLNQM</sequence>
<dbReference type="RefSeq" id="WP_307064878.1">
    <property type="nucleotide sequence ID" value="NZ_JAUSUP010000001.1"/>
</dbReference>
<name>A0ABU0DP21_9BACI</name>
<evidence type="ECO:0000313" key="1">
    <source>
        <dbReference type="EMBL" id="MDQ0350211.1"/>
    </source>
</evidence>
<dbReference type="EMBL" id="JAUSUP010000001">
    <property type="protein sequence ID" value="MDQ0350211.1"/>
    <property type="molecule type" value="Genomic_DNA"/>
</dbReference>